<keyword evidence="1 8" id="KW-0597">Phosphoprotein</keyword>
<dbReference type="SUPFAM" id="SSF53613">
    <property type="entry name" value="Ribokinase-like"/>
    <property type="match status" value="1"/>
</dbReference>
<keyword evidence="4" id="KW-0521">NADP</keyword>
<dbReference type="EMBL" id="CAJOBZ010000003">
    <property type="protein sequence ID" value="CAF4767056.1"/>
    <property type="molecule type" value="Genomic_DNA"/>
</dbReference>
<keyword evidence="11" id="KW-1185">Reference proteome</keyword>
<evidence type="ECO:0000256" key="6">
    <source>
        <dbReference type="ARBA" id="ARBA00023239"/>
    </source>
</evidence>
<proteinExistence type="inferred from homology"/>
<comment type="catalytic activity">
    <reaction evidence="7 8">
        <text>(6S)-NADPHX + ATP = ADP + phosphate + NADPH + H(+)</text>
        <dbReference type="Rhea" id="RHEA:32231"/>
        <dbReference type="ChEBI" id="CHEBI:15378"/>
        <dbReference type="ChEBI" id="CHEBI:30616"/>
        <dbReference type="ChEBI" id="CHEBI:43474"/>
        <dbReference type="ChEBI" id="CHEBI:57783"/>
        <dbReference type="ChEBI" id="CHEBI:64076"/>
        <dbReference type="ChEBI" id="CHEBI:456216"/>
        <dbReference type="EC" id="4.2.1.93"/>
    </reaction>
</comment>
<dbReference type="HAMAP" id="MF_01965">
    <property type="entry name" value="NADHX_dehydratase"/>
    <property type="match status" value="1"/>
</dbReference>
<dbReference type="Gene3D" id="3.40.1190.20">
    <property type="match status" value="1"/>
</dbReference>
<evidence type="ECO:0000313" key="10">
    <source>
        <dbReference type="EMBL" id="CAF4767056.1"/>
    </source>
</evidence>
<keyword evidence="2 8" id="KW-0547">Nucleotide-binding</keyword>
<evidence type="ECO:0000256" key="1">
    <source>
        <dbReference type="ARBA" id="ARBA00022553"/>
    </source>
</evidence>
<dbReference type="PANTHER" id="PTHR12592:SF0">
    <property type="entry name" value="ATP-DEPENDENT (S)-NAD(P)H-HYDRATE DEHYDRATASE"/>
    <property type="match status" value="1"/>
</dbReference>
<accession>A0A821MC05</accession>
<organism evidence="10 11">
    <name type="scientific">Pieris macdunnoughi</name>
    <dbReference type="NCBI Taxonomy" id="345717"/>
    <lineage>
        <taxon>Eukaryota</taxon>
        <taxon>Metazoa</taxon>
        <taxon>Ecdysozoa</taxon>
        <taxon>Arthropoda</taxon>
        <taxon>Hexapoda</taxon>
        <taxon>Insecta</taxon>
        <taxon>Pterygota</taxon>
        <taxon>Neoptera</taxon>
        <taxon>Endopterygota</taxon>
        <taxon>Lepidoptera</taxon>
        <taxon>Glossata</taxon>
        <taxon>Ditrysia</taxon>
        <taxon>Papilionoidea</taxon>
        <taxon>Pieridae</taxon>
        <taxon>Pierinae</taxon>
        <taxon>Pieris</taxon>
    </lineage>
</organism>
<dbReference type="GO" id="GO:0005524">
    <property type="term" value="F:ATP binding"/>
    <property type="evidence" value="ECO:0007669"/>
    <property type="project" value="UniProtKB-KW"/>
</dbReference>
<feature type="binding site" evidence="8">
    <location>
        <begin position="160"/>
        <end position="166"/>
    </location>
    <ligand>
        <name>(6S)-NADPHX</name>
        <dbReference type="ChEBI" id="CHEBI:64076"/>
    </ligand>
</feature>
<dbReference type="PROSITE" id="PS51383">
    <property type="entry name" value="YJEF_C_3"/>
    <property type="match status" value="1"/>
</dbReference>
<dbReference type="PROSITE" id="PS01049">
    <property type="entry name" value="YJEF_C_1"/>
    <property type="match status" value="1"/>
</dbReference>
<keyword evidence="5 8" id="KW-0520">NAD</keyword>
<comment type="cofactor">
    <cofactor evidence="8">
        <name>Mg(2+)</name>
        <dbReference type="ChEBI" id="CHEBI:18420"/>
    </cofactor>
</comment>
<feature type="domain" description="YjeF C-terminal" evidence="9">
    <location>
        <begin position="6"/>
        <end position="293"/>
    </location>
</feature>
<comment type="function">
    <text evidence="8">Catalyzes the dehydration of the S-form of NAD(P)HX at the expense of ATP, which is converted to ADP. Together with NAD(P)HX epimerase, which catalyzes the epimerization of the S- and R-forms, the enzyme allows the repair of both epimers of NAD(P)HX, a damaged form of NAD(P)H that is a result of enzymatic or heat-dependent hydration.</text>
</comment>
<feature type="binding site" evidence="8">
    <location>
        <position position="106"/>
    </location>
    <ligand>
        <name>(6S)-NADPHX</name>
        <dbReference type="ChEBI" id="CHEBI:64076"/>
    </ligand>
</feature>
<keyword evidence="6 8" id="KW-0456">Lyase</keyword>
<evidence type="ECO:0000256" key="4">
    <source>
        <dbReference type="ARBA" id="ARBA00022857"/>
    </source>
</evidence>
<comment type="caution">
    <text evidence="10">The sequence shown here is derived from an EMBL/GenBank/DDBJ whole genome shotgun (WGS) entry which is preliminary data.</text>
</comment>
<dbReference type="InterPro" id="IPR017953">
    <property type="entry name" value="Carbohydrate_kinase_pred_CS"/>
</dbReference>
<evidence type="ECO:0000256" key="3">
    <source>
        <dbReference type="ARBA" id="ARBA00022840"/>
    </source>
</evidence>
<dbReference type="GO" id="GO:0110051">
    <property type="term" value="P:metabolite repair"/>
    <property type="evidence" value="ECO:0007669"/>
    <property type="project" value="TreeGrafter"/>
</dbReference>
<protein>
    <recommendedName>
        <fullName evidence="8">ATP-dependent (S)-NAD(P)H-hydrate dehydratase</fullName>
        <ecNumber evidence="8">4.2.1.93</ecNumber>
    </recommendedName>
    <alternativeName>
        <fullName evidence="8">ATP-dependent NAD(P)HX dehydratase</fullName>
    </alternativeName>
</protein>
<comment type="similarity">
    <text evidence="8">Belongs to the NnrD/CARKD family.</text>
</comment>
<evidence type="ECO:0000256" key="7">
    <source>
        <dbReference type="ARBA" id="ARBA00047472"/>
    </source>
</evidence>
<dbReference type="Proteomes" id="UP000663880">
    <property type="component" value="Unassembled WGS sequence"/>
</dbReference>
<evidence type="ECO:0000256" key="2">
    <source>
        <dbReference type="ARBA" id="ARBA00022741"/>
    </source>
</evidence>
<dbReference type="AlphaFoldDB" id="A0A821MC05"/>
<dbReference type="OrthoDB" id="8110916at2759"/>
<sequence length="299" mass="32432">MNQTKLLSLVQSCIPTLDNNKHKGQAGRIGIVGGSLEYTGAPYFSGISALKVGADLVHIFCASQAGTVIKSYSPELIVHPLLDQPNAIDMITPWLERLHAIVIGPGLGRESGILSTISALISIIREMRIPLVIDADGLYLITQDLNLIKNFTSPVILTPNKIEFDRMSDKINFSNGINELGNYVTVLKKGKTDEALSPAASVQWQYNDGGSGRRCGGQGDILSGSIATFLHWILSNKNVTVEGTDKNLLASSLACFAGSALVRRCNEKAFKIKGRSMLASDMIQFLHDAFTELYEKKPL</sequence>
<dbReference type="NCBIfam" id="TIGR00196">
    <property type="entry name" value="yjeF_cterm"/>
    <property type="match status" value="1"/>
</dbReference>
<dbReference type="FunFam" id="3.40.1190.20:FF:000023">
    <property type="entry name" value="ATP-dependent (S)-NAD(P)H-hydrate dehydratase"/>
    <property type="match status" value="1"/>
</dbReference>
<name>A0A821MC05_9NEOP</name>
<dbReference type="Pfam" id="PF01256">
    <property type="entry name" value="Carb_kinase"/>
    <property type="match status" value="1"/>
</dbReference>
<evidence type="ECO:0000313" key="11">
    <source>
        <dbReference type="Proteomes" id="UP000663880"/>
    </source>
</evidence>
<evidence type="ECO:0000259" key="9">
    <source>
        <dbReference type="PROSITE" id="PS51383"/>
    </source>
</evidence>
<feature type="binding site" evidence="8">
    <location>
        <position position="220"/>
    </location>
    <ligand>
        <name>(6S)-NADPHX</name>
        <dbReference type="ChEBI" id="CHEBI:64076"/>
    </ligand>
</feature>
<dbReference type="PANTHER" id="PTHR12592">
    <property type="entry name" value="ATP-DEPENDENT (S)-NAD(P)H-HYDRATE DEHYDRATASE FAMILY MEMBER"/>
    <property type="match status" value="1"/>
</dbReference>
<evidence type="ECO:0000256" key="5">
    <source>
        <dbReference type="ARBA" id="ARBA00023027"/>
    </source>
</evidence>
<feature type="binding site" evidence="8">
    <location>
        <begin position="189"/>
        <end position="193"/>
    </location>
    <ligand>
        <name>ATP</name>
        <dbReference type="ChEBI" id="CHEBI:30616"/>
    </ligand>
</feature>
<feature type="binding site" evidence="8">
    <location>
        <begin position="210"/>
        <end position="219"/>
    </location>
    <ligand>
        <name>ATP</name>
        <dbReference type="ChEBI" id="CHEBI:30616"/>
    </ligand>
</feature>
<dbReference type="EC" id="4.2.1.93" evidence="8"/>
<dbReference type="InterPro" id="IPR000631">
    <property type="entry name" value="CARKD"/>
</dbReference>
<dbReference type="GO" id="GO:0046496">
    <property type="term" value="P:nicotinamide nucleotide metabolic process"/>
    <property type="evidence" value="ECO:0007669"/>
    <property type="project" value="UniProtKB-UniRule"/>
</dbReference>
<keyword evidence="3 8" id="KW-0067">ATP-binding</keyword>
<comment type="catalytic activity">
    <reaction evidence="8">
        <text>(6S)-NADHX + ATP = ADP + phosphate + NADH + H(+)</text>
        <dbReference type="Rhea" id="RHEA:19017"/>
        <dbReference type="ChEBI" id="CHEBI:15378"/>
        <dbReference type="ChEBI" id="CHEBI:30616"/>
        <dbReference type="ChEBI" id="CHEBI:43474"/>
        <dbReference type="ChEBI" id="CHEBI:57945"/>
        <dbReference type="ChEBI" id="CHEBI:64074"/>
        <dbReference type="ChEBI" id="CHEBI:456216"/>
        <dbReference type="EC" id="4.2.1.93"/>
    </reaction>
</comment>
<dbReference type="GO" id="GO:0047453">
    <property type="term" value="F:ATP-dependent NAD(P)H-hydrate dehydratase activity"/>
    <property type="evidence" value="ECO:0007669"/>
    <property type="project" value="UniProtKB-UniRule"/>
</dbReference>
<reference evidence="10" key="1">
    <citation type="submission" date="2021-02" db="EMBL/GenBank/DDBJ databases">
        <authorList>
            <person name="Steward A R."/>
        </authorList>
    </citation>
    <scope>NUCLEOTIDE SEQUENCE</scope>
</reference>
<dbReference type="InterPro" id="IPR029056">
    <property type="entry name" value="Ribokinase-like"/>
</dbReference>
<evidence type="ECO:0000256" key="8">
    <source>
        <dbReference type="HAMAP-Rule" id="MF_03157"/>
    </source>
</evidence>
<gene>
    <name evidence="10" type="ORF">PMACD_LOCUS1608</name>
</gene>
<dbReference type="CDD" id="cd01171">
    <property type="entry name" value="YXKO-related"/>
    <property type="match status" value="1"/>
</dbReference>